<evidence type="ECO:0000313" key="7">
    <source>
        <dbReference type="EMBL" id="PAV71996.1"/>
    </source>
</evidence>
<evidence type="ECO:0000256" key="1">
    <source>
        <dbReference type="ARBA" id="ARBA00004141"/>
    </source>
</evidence>
<protein>
    <recommendedName>
        <fullName evidence="9">AI-2E family transporter</fullName>
    </recommendedName>
</protein>
<sequence length="611" mass="66088">MIDRRRLESGGLIVFLVAVSVGLLAIVSSFIGALLWAVLAAILFQSLFQWLLKRWPGHRNRAAAATLLIIFVAVIVPTLAIGGMVIDQTAGVYAKVQSGQIDFASYFKQVHDGLPQWVQRPLDRSGLGSFDNAQARIVEAVRSSFRGIASQALSIGRNTAAFLLAFGVGLYVTYFLLRDGDRLAPKIRDALPLERAVADRLLGRFVAVVRATIKGSVLVALAQGALGAITFWIVGLPAALLWGLLMALVALLPAVGPALVWGPVAIYLLATGAIWQAVVVIVSGVAVIGLADNILRPILVGRDTGIPDWLVLVTTLGGIEVAGLSGIVVGPLVAALFLTGWQILTDEREGRRPAQHLEDADRFAIGDAGDRRLARSDPRRPLRTKLARRGIGFRLQYRIIGVDQTDGGLNRRQSPAPGSGAERCRIAERAARTARLRDRGAGARHARLRTRRIAAADLFTGDQLLDLVARQRLILEQRAGQQVKLIDMVGQQLLGTGQAAFDDALDLVVDQLRSRIGHANRLTRRIAEEAFAFRLSIFHRADLVRHAPFGDHVAGEAGGVLDVARGTRRYLLSRSGRRITMPSARPRGMIVALWIGSDACSWIDTIAWPAS</sequence>
<feature type="transmembrane region" description="Helical" evidence="6">
    <location>
        <begin position="64"/>
        <end position="86"/>
    </location>
</feature>
<keyword evidence="8" id="KW-1185">Reference proteome</keyword>
<evidence type="ECO:0000313" key="8">
    <source>
        <dbReference type="Proteomes" id="UP000218231"/>
    </source>
</evidence>
<dbReference type="PANTHER" id="PTHR21716:SF4">
    <property type="entry name" value="TRANSMEMBRANE PROTEIN 245"/>
    <property type="match status" value="1"/>
</dbReference>
<evidence type="ECO:0008006" key="9">
    <source>
        <dbReference type="Google" id="ProtNLM"/>
    </source>
</evidence>
<dbReference type="PANTHER" id="PTHR21716">
    <property type="entry name" value="TRANSMEMBRANE PROTEIN"/>
    <property type="match status" value="1"/>
</dbReference>
<evidence type="ECO:0000256" key="6">
    <source>
        <dbReference type="SAM" id="Phobius"/>
    </source>
</evidence>
<name>A0A2A2KDA2_9BILA</name>
<keyword evidence="4 6" id="KW-1133">Transmembrane helix</keyword>
<accession>A0A2A2KDA2</accession>
<keyword evidence="5 6" id="KW-0472">Membrane</keyword>
<comment type="similarity">
    <text evidence="2">Belongs to the autoinducer-2 exporter (AI-2E) (TC 2.A.86) family.</text>
</comment>
<comment type="caution">
    <text evidence="7">The sequence shown here is derived from an EMBL/GenBank/DDBJ whole genome shotgun (WGS) entry which is preliminary data.</text>
</comment>
<dbReference type="InterPro" id="IPR002549">
    <property type="entry name" value="AI-2E-like"/>
</dbReference>
<dbReference type="OrthoDB" id="10062163at2759"/>
<feature type="transmembrane region" description="Helical" evidence="6">
    <location>
        <begin position="160"/>
        <end position="177"/>
    </location>
</feature>
<evidence type="ECO:0000256" key="5">
    <source>
        <dbReference type="ARBA" id="ARBA00023136"/>
    </source>
</evidence>
<dbReference type="GO" id="GO:0016020">
    <property type="term" value="C:membrane"/>
    <property type="evidence" value="ECO:0007669"/>
    <property type="project" value="UniProtKB-SubCell"/>
</dbReference>
<evidence type="ECO:0000256" key="2">
    <source>
        <dbReference type="ARBA" id="ARBA00009773"/>
    </source>
</evidence>
<dbReference type="Pfam" id="PF01594">
    <property type="entry name" value="AI-2E_transport"/>
    <property type="match status" value="1"/>
</dbReference>
<feature type="transmembrane region" description="Helical" evidence="6">
    <location>
        <begin position="309"/>
        <end position="338"/>
    </location>
</feature>
<dbReference type="AlphaFoldDB" id="A0A2A2KDA2"/>
<dbReference type="Proteomes" id="UP000218231">
    <property type="component" value="Unassembled WGS sequence"/>
</dbReference>
<feature type="transmembrane region" description="Helical" evidence="6">
    <location>
        <begin position="33"/>
        <end position="52"/>
    </location>
</feature>
<feature type="transmembrane region" description="Helical" evidence="6">
    <location>
        <begin position="267"/>
        <end position="289"/>
    </location>
</feature>
<proteinExistence type="inferred from homology"/>
<comment type="subcellular location">
    <subcellularLocation>
        <location evidence="1">Membrane</location>
        <topology evidence="1">Multi-pass membrane protein</topology>
    </subcellularLocation>
</comment>
<keyword evidence="3 6" id="KW-0812">Transmembrane</keyword>
<dbReference type="EMBL" id="LIAE01008883">
    <property type="protein sequence ID" value="PAV71996.1"/>
    <property type="molecule type" value="Genomic_DNA"/>
</dbReference>
<feature type="transmembrane region" description="Helical" evidence="6">
    <location>
        <begin position="7"/>
        <end position="27"/>
    </location>
</feature>
<organism evidence="7 8">
    <name type="scientific">Diploscapter pachys</name>
    <dbReference type="NCBI Taxonomy" id="2018661"/>
    <lineage>
        <taxon>Eukaryota</taxon>
        <taxon>Metazoa</taxon>
        <taxon>Ecdysozoa</taxon>
        <taxon>Nematoda</taxon>
        <taxon>Chromadorea</taxon>
        <taxon>Rhabditida</taxon>
        <taxon>Rhabditina</taxon>
        <taxon>Rhabditomorpha</taxon>
        <taxon>Rhabditoidea</taxon>
        <taxon>Rhabditidae</taxon>
        <taxon>Diploscapter</taxon>
    </lineage>
</organism>
<feature type="transmembrane region" description="Helical" evidence="6">
    <location>
        <begin position="217"/>
        <end position="234"/>
    </location>
</feature>
<feature type="transmembrane region" description="Helical" evidence="6">
    <location>
        <begin position="240"/>
        <end position="260"/>
    </location>
</feature>
<gene>
    <name evidence="7" type="ORF">WR25_07201</name>
</gene>
<evidence type="ECO:0000256" key="3">
    <source>
        <dbReference type="ARBA" id="ARBA00022692"/>
    </source>
</evidence>
<reference evidence="7 8" key="1">
    <citation type="journal article" date="2017" name="Curr. Biol.">
        <title>Genome architecture and evolution of a unichromosomal asexual nematode.</title>
        <authorList>
            <person name="Fradin H."/>
            <person name="Zegar C."/>
            <person name="Gutwein M."/>
            <person name="Lucas J."/>
            <person name="Kovtun M."/>
            <person name="Corcoran D."/>
            <person name="Baugh L.R."/>
            <person name="Kiontke K."/>
            <person name="Gunsalus K."/>
            <person name="Fitch D.H."/>
            <person name="Piano F."/>
        </authorList>
    </citation>
    <scope>NUCLEOTIDE SEQUENCE [LARGE SCALE GENOMIC DNA]</scope>
    <source>
        <strain evidence="7">PF1309</strain>
    </source>
</reference>
<evidence type="ECO:0000256" key="4">
    <source>
        <dbReference type="ARBA" id="ARBA00022989"/>
    </source>
</evidence>